<name>A0ABW7EP01_9BURK</name>
<comment type="caution">
    <text evidence="1">The sequence shown here is derived from an EMBL/GenBank/DDBJ whole genome shotgun (WGS) entry which is preliminary data.</text>
</comment>
<dbReference type="Proteomes" id="UP001606300">
    <property type="component" value="Unassembled WGS sequence"/>
</dbReference>
<evidence type="ECO:0000313" key="2">
    <source>
        <dbReference type="Proteomes" id="UP001606300"/>
    </source>
</evidence>
<sequence>MGVALGLRLGDDELLAGVVALGLHDADRLAVHEQHIVGRTGVGRELAHRHARRRAQVEAGVVLHLPAGGAQAFIDDLAGLGLWGHVGSRIAARIVNARIPSPP</sequence>
<evidence type="ECO:0000313" key="1">
    <source>
        <dbReference type="EMBL" id="MFG6414609.1"/>
    </source>
</evidence>
<proteinExistence type="predicted"/>
<keyword evidence="2" id="KW-1185">Reference proteome</keyword>
<organism evidence="1 2">
    <name type="scientific">Pelomonas dachongensis</name>
    <dbReference type="NCBI Taxonomy" id="3299029"/>
    <lineage>
        <taxon>Bacteria</taxon>
        <taxon>Pseudomonadati</taxon>
        <taxon>Pseudomonadota</taxon>
        <taxon>Betaproteobacteria</taxon>
        <taxon>Burkholderiales</taxon>
        <taxon>Sphaerotilaceae</taxon>
        <taxon>Roseateles</taxon>
    </lineage>
</organism>
<reference evidence="1 2" key="1">
    <citation type="submission" date="2024-09" db="EMBL/GenBank/DDBJ databases">
        <title>Novel species of the genus Pelomonas and Roseateles isolated from streams.</title>
        <authorList>
            <person name="Lu H."/>
        </authorList>
    </citation>
    <scope>NUCLEOTIDE SEQUENCE [LARGE SCALE GENOMIC DNA]</scope>
    <source>
        <strain evidence="1 2">DC23W</strain>
    </source>
</reference>
<dbReference type="EMBL" id="JBIGHY010000003">
    <property type="protein sequence ID" value="MFG6414609.1"/>
    <property type="molecule type" value="Genomic_DNA"/>
</dbReference>
<protein>
    <submittedName>
        <fullName evidence="1">Uncharacterized protein</fullName>
    </submittedName>
</protein>
<accession>A0ABW7EP01</accession>
<dbReference type="RefSeq" id="WP_394470679.1">
    <property type="nucleotide sequence ID" value="NZ_JBIGHY010000003.1"/>
</dbReference>
<gene>
    <name evidence="1" type="ORF">ACG02S_11950</name>
</gene>